<evidence type="ECO:0000256" key="1">
    <source>
        <dbReference type="SAM" id="SignalP"/>
    </source>
</evidence>
<dbReference type="Gene3D" id="2.60.20.10">
    <property type="entry name" value="Crystallins"/>
    <property type="match status" value="1"/>
</dbReference>
<keyword evidence="3" id="KW-1185">Reference proteome</keyword>
<name>A0ABQ4I5Y4_9ACTN</name>
<comment type="caution">
    <text evidence="2">The sequence shown here is derived from an EMBL/GenBank/DDBJ whole genome shotgun (WGS) entry which is preliminary data.</text>
</comment>
<feature type="chain" id="PRO_5045237246" description="Peptidase inhibitor family I36" evidence="1">
    <location>
        <begin position="20"/>
        <end position="181"/>
    </location>
</feature>
<reference evidence="2 3" key="1">
    <citation type="submission" date="2021-01" db="EMBL/GenBank/DDBJ databases">
        <title>Whole genome shotgun sequence of Verrucosispora andamanensis NBRC 109075.</title>
        <authorList>
            <person name="Komaki H."/>
            <person name="Tamura T."/>
        </authorList>
    </citation>
    <scope>NUCLEOTIDE SEQUENCE [LARGE SCALE GENOMIC DNA]</scope>
    <source>
        <strain evidence="2 3">NBRC 109075</strain>
    </source>
</reference>
<evidence type="ECO:0008006" key="4">
    <source>
        <dbReference type="Google" id="ProtNLM"/>
    </source>
</evidence>
<evidence type="ECO:0000313" key="3">
    <source>
        <dbReference type="Proteomes" id="UP000647017"/>
    </source>
</evidence>
<protein>
    <recommendedName>
        <fullName evidence="4">Peptidase inhibitor family I36</fullName>
    </recommendedName>
</protein>
<dbReference type="EMBL" id="BOOZ01000092">
    <property type="protein sequence ID" value="GIJ13248.1"/>
    <property type="molecule type" value="Genomic_DNA"/>
</dbReference>
<evidence type="ECO:0000313" key="2">
    <source>
        <dbReference type="EMBL" id="GIJ13248.1"/>
    </source>
</evidence>
<dbReference type="Pfam" id="PF03995">
    <property type="entry name" value="Inhibitor_I36"/>
    <property type="match status" value="1"/>
</dbReference>
<dbReference type="RefSeq" id="WP_204015731.1">
    <property type="nucleotide sequence ID" value="NZ_BOOZ01000092.1"/>
</dbReference>
<organism evidence="2 3">
    <name type="scientific">Micromonospora andamanensis</name>
    <dbReference type="NCBI Taxonomy" id="1287068"/>
    <lineage>
        <taxon>Bacteria</taxon>
        <taxon>Bacillati</taxon>
        <taxon>Actinomycetota</taxon>
        <taxon>Actinomycetes</taxon>
        <taxon>Micromonosporales</taxon>
        <taxon>Micromonosporaceae</taxon>
        <taxon>Micromonospora</taxon>
    </lineage>
</organism>
<feature type="signal peptide" evidence="1">
    <location>
        <begin position="1"/>
        <end position="19"/>
    </location>
</feature>
<accession>A0ABQ4I5Y4</accession>
<keyword evidence="1" id="KW-0732">Signal</keyword>
<sequence>MILSSKAFGRLLAVFIAMAVALVIAPTAASSAPSGQASPQADADIEALIKVNPGAKRIGDNRIRLENGVIAETVYCAEDTTSKQGTQGCGECAYGWLCLWDSTYYNGSSLRLYHCGFVNIGSVHGWNDRIRSYRNNQTPGTTTLFFDVTGGDWWHSYTSWAPDNQPLAPVQVYYVNGITVC</sequence>
<proteinExistence type="predicted"/>
<gene>
    <name evidence="2" type="ORF">Van01_64620</name>
</gene>
<dbReference type="Proteomes" id="UP000647017">
    <property type="component" value="Unassembled WGS sequence"/>
</dbReference>